<accession>A0A430J794</accession>
<feature type="short sequence motif" description="DGA/G" evidence="4">
    <location>
        <begin position="249"/>
        <end position="251"/>
    </location>
</feature>
<comment type="caution">
    <text evidence="4">Lacks conserved residue(s) required for the propagation of feature annotation.</text>
</comment>
<evidence type="ECO:0000256" key="3">
    <source>
        <dbReference type="ARBA" id="ARBA00023098"/>
    </source>
</evidence>
<evidence type="ECO:0000256" key="1">
    <source>
        <dbReference type="ARBA" id="ARBA00022801"/>
    </source>
</evidence>
<keyword evidence="5" id="KW-0472">Membrane</keyword>
<dbReference type="Pfam" id="PF01734">
    <property type="entry name" value="Patatin"/>
    <property type="match status" value="1"/>
</dbReference>
<keyword evidence="1 4" id="KW-0378">Hydrolase</keyword>
<dbReference type="GO" id="GO:0016042">
    <property type="term" value="P:lipid catabolic process"/>
    <property type="evidence" value="ECO:0007669"/>
    <property type="project" value="UniProtKB-UniRule"/>
</dbReference>
<keyword evidence="3 4" id="KW-0443">Lipid metabolism</keyword>
<keyword evidence="8" id="KW-1185">Reference proteome</keyword>
<keyword evidence="2 4" id="KW-0442">Lipid degradation</keyword>
<comment type="caution">
    <text evidence="7">The sequence shown here is derived from an EMBL/GenBank/DDBJ whole genome shotgun (WGS) entry which is preliminary data.</text>
</comment>
<proteinExistence type="predicted"/>
<dbReference type="InterPro" id="IPR050301">
    <property type="entry name" value="NTE"/>
</dbReference>
<dbReference type="Proteomes" id="UP000276128">
    <property type="component" value="Unassembled WGS sequence"/>
</dbReference>
<dbReference type="OrthoDB" id="9813090at2"/>
<dbReference type="PROSITE" id="PS51635">
    <property type="entry name" value="PNPLA"/>
    <property type="match status" value="1"/>
</dbReference>
<keyword evidence="5" id="KW-0812">Transmembrane</keyword>
<dbReference type="EMBL" id="RXHU01000082">
    <property type="protein sequence ID" value="RTE05439.1"/>
    <property type="molecule type" value="Genomic_DNA"/>
</dbReference>
<dbReference type="SUPFAM" id="SSF52151">
    <property type="entry name" value="FabD/lysophospholipase-like"/>
    <property type="match status" value="1"/>
</dbReference>
<organism evidence="7 8">
    <name type="scientific">Paenibacillus whitsoniae</name>
    <dbReference type="NCBI Taxonomy" id="2496558"/>
    <lineage>
        <taxon>Bacteria</taxon>
        <taxon>Bacillati</taxon>
        <taxon>Bacillota</taxon>
        <taxon>Bacilli</taxon>
        <taxon>Bacillales</taxon>
        <taxon>Paenibacillaceae</taxon>
        <taxon>Paenibacillus</taxon>
    </lineage>
</organism>
<feature type="active site" description="Nucleophile" evidence="4">
    <location>
        <position position="55"/>
    </location>
</feature>
<reference evidence="7 8" key="1">
    <citation type="submission" date="2018-12" db="EMBL/GenBank/DDBJ databases">
        <title>Bacillus ochoae sp. nov., Paenibacillus whitsoniae sp. nov., Paenibacillus spiritus sp. nov. Isolated from the Mars Exploration Rover during spacecraft assembly.</title>
        <authorList>
            <person name="Seuylemezian A."/>
            <person name="Vaishampayan P."/>
        </authorList>
    </citation>
    <scope>NUCLEOTIDE SEQUENCE [LARGE SCALE GENOMIC DNA]</scope>
    <source>
        <strain evidence="7 8">MER 54</strain>
    </source>
</reference>
<dbReference type="PANTHER" id="PTHR14226">
    <property type="entry name" value="NEUROPATHY TARGET ESTERASE/SWISS CHEESE D.MELANOGASTER"/>
    <property type="match status" value="1"/>
</dbReference>
<evidence type="ECO:0000313" key="8">
    <source>
        <dbReference type="Proteomes" id="UP000276128"/>
    </source>
</evidence>
<feature type="transmembrane region" description="Helical" evidence="5">
    <location>
        <begin position="447"/>
        <end position="467"/>
    </location>
</feature>
<evidence type="ECO:0000313" key="7">
    <source>
        <dbReference type="EMBL" id="RTE05439.1"/>
    </source>
</evidence>
<gene>
    <name evidence="7" type="ORF">EJQ19_24720</name>
</gene>
<dbReference type="PANTHER" id="PTHR14226:SF78">
    <property type="entry name" value="SLR0060 PROTEIN"/>
    <property type="match status" value="1"/>
</dbReference>
<evidence type="ECO:0000256" key="2">
    <source>
        <dbReference type="ARBA" id="ARBA00022963"/>
    </source>
</evidence>
<dbReference type="InterPro" id="IPR002641">
    <property type="entry name" value="PNPLA_dom"/>
</dbReference>
<dbReference type="InterPro" id="IPR016035">
    <property type="entry name" value="Acyl_Trfase/lysoPLipase"/>
</dbReference>
<evidence type="ECO:0000256" key="4">
    <source>
        <dbReference type="PROSITE-ProRule" id="PRU01161"/>
    </source>
</evidence>
<keyword evidence="5" id="KW-1133">Transmembrane helix</keyword>
<feature type="transmembrane region" description="Helical" evidence="5">
    <location>
        <begin position="419"/>
        <end position="441"/>
    </location>
</feature>
<dbReference type="Gene3D" id="3.40.1090.10">
    <property type="entry name" value="Cytosolic phospholipase A2 catalytic domain"/>
    <property type="match status" value="1"/>
</dbReference>
<sequence>MTSICRTIPPKGGMDLLGVALSGGGYRASLFHLGVLARLADSGLLRQVEAFSTVSGGSIVGAFYYHMLCEELRKDRVLTDQDYRDLMQRVIGAFVTAVQEDLRNRALVSGVISSVIPPQITKPLLSFMHRIFPSLNTDVVFASKLEQGLRALMFHDTVLLDWQQPPVHPSNRKPELIMNTSILENGQTLYVSTNPDSVLWARNAMNHGVQADELQQLPIAKAVAASACVPGLFDPMDIRFGDHGVHGVDGGVLDNLGGHALELLRQSDMTMLLSDASMPMAVESYEDVDAVESFLRIQDLFMNVIRDLRMGAAGDVRIDMRCDLPGIDSTVRTLAMTMRTDLNAFSEVEAYTLMYVGYRSCEEQLRRKQVKDELLAEAAAETAWPFMTIREYAASPTPAYLTMLDRKRDKRFAIPKPSITQFISLAYLLLYATLFVYITINHGVIEALWYAFCIPVLFVTCVGLLYLRRRLVKDRRRGTLAQLEQSNFRL</sequence>
<feature type="domain" description="PNPLA" evidence="6">
    <location>
        <begin position="20"/>
        <end position="262"/>
    </location>
</feature>
<dbReference type="GO" id="GO:0016787">
    <property type="term" value="F:hydrolase activity"/>
    <property type="evidence" value="ECO:0007669"/>
    <property type="project" value="UniProtKB-UniRule"/>
</dbReference>
<name>A0A430J794_9BACL</name>
<evidence type="ECO:0000259" key="6">
    <source>
        <dbReference type="PROSITE" id="PS51635"/>
    </source>
</evidence>
<dbReference type="AlphaFoldDB" id="A0A430J794"/>
<protein>
    <submittedName>
        <fullName evidence="7">Patatin-like phospholipase family protein</fullName>
    </submittedName>
</protein>
<feature type="active site" description="Proton acceptor" evidence="4">
    <location>
        <position position="249"/>
    </location>
</feature>
<evidence type="ECO:0000256" key="5">
    <source>
        <dbReference type="SAM" id="Phobius"/>
    </source>
</evidence>